<proteinExistence type="predicted"/>
<evidence type="ECO:0000313" key="1">
    <source>
        <dbReference type="EMBL" id="MPC32005.1"/>
    </source>
</evidence>
<organism evidence="1 2">
    <name type="scientific">Portunus trituberculatus</name>
    <name type="common">Swimming crab</name>
    <name type="synonym">Neptunus trituberculatus</name>
    <dbReference type="NCBI Taxonomy" id="210409"/>
    <lineage>
        <taxon>Eukaryota</taxon>
        <taxon>Metazoa</taxon>
        <taxon>Ecdysozoa</taxon>
        <taxon>Arthropoda</taxon>
        <taxon>Crustacea</taxon>
        <taxon>Multicrustacea</taxon>
        <taxon>Malacostraca</taxon>
        <taxon>Eumalacostraca</taxon>
        <taxon>Eucarida</taxon>
        <taxon>Decapoda</taxon>
        <taxon>Pleocyemata</taxon>
        <taxon>Brachyura</taxon>
        <taxon>Eubrachyura</taxon>
        <taxon>Portunoidea</taxon>
        <taxon>Portunidae</taxon>
        <taxon>Portuninae</taxon>
        <taxon>Portunus</taxon>
    </lineage>
</organism>
<dbReference type="Proteomes" id="UP000324222">
    <property type="component" value="Unassembled WGS sequence"/>
</dbReference>
<sequence>MKVRHRCFRYCLRAASTRGPPAITDPPADCWVKYFFQIFPNAESPPFHFSDDHSPGCEPS</sequence>
<dbReference type="EMBL" id="VSRR010002543">
    <property type="protein sequence ID" value="MPC32005.1"/>
    <property type="molecule type" value="Genomic_DNA"/>
</dbReference>
<comment type="caution">
    <text evidence="1">The sequence shown here is derived from an EMBL/GenBank/DDBJ whole genome shotgun (WGS) entry which is preliminary data.</text>
</comment>
<protein>
    <submittedName>
        <fullName evidence="1">Uncharacterized protein</fullName>
    </submittedName>
</protein>
<keyword evidence="2" id="KW-1185">Reference proteome</keyword>
<dbReference type="AlphaFoldDB" id="A0A5B7EF49"/>
<reference evidence="1 2" key="1">
    <citation type="submission" date="2019-05" db="EMBL/GenBank/DDBJ databases">
        <title>Another draft genome of Portunus trituberculatus and its Hox gene families provides insights of decapod evolution.</title>
        <authorList>
            <person name="Jeong J.-H."/>
            <person name="Song I."/>
            <person name="Kim S."/>
            <person name="Choi T."/>
            <person name="Kim D."/>
            <person name="Ryu S."/>
            <person name="Kim W."/>
        </authorList>
    </citation>
    <scope>NUCLEOTIDE SEQUENCE [LARGE SCALE GENOMIC DNA]</scope>
    <source>
        <tissue evidence="1">Muscle</tissue>
    </source>
</reference>
<accession>A0A5B7EF49</accession>
<evidence type="ECO:0000313" key="2">
    <source>
        <dbReference type="Proteomes" id="UP000324222"/>
    </source>
</evidence>
<gene>
    <name evidence="1" type="ORF">E2C01_025307</name>
</gene>
<name>A0A5B7EF49_PORTR</name>